<evidence type="ECO:0000256" key="2">
    <source>
        <dbReference type="ARBA" id="ARBA00007362"/>
    </source>
</evidence>
<dbReference type="SUPFAM" id="SSF103481">
    <property type="entry name" value="Multidrug resistance efflux transporter EmrE"/>
    <property type="match status" value="2"/>
</dbReference>
<dbReference type="InterPro" id="IPR004626">
    <property type="entry name" value="RarD"/>
</dbReference>
<dbReference type="InterPro" id="IPR037185">
    <property type="entry name" value="EmrE-like"/>
</dbReference>
<keyword evidence="5 9" id="KW-0812">Transmembrane</keyword>
<feature type="transmembrane region" description="Helical" evidence="9">
    <location>
        <begin position="286"/>
        <end position="303"/>
    </location>
</feature>
<organism evidence="11 12">
    <name type="scientific">Allostreptomyces psammosilenae</name>
    <dbReference type="NCBI Taxonomy" id="1892865"/>
    <lineage>
        <taxon>Bacteria</taxon>
        <taxon>Bacillati</taxon>
        <taxon>Actinomycetota</taxon>
        <taxon>Actinomycetes</taxon>
        <taxon>Kitasatosporales</taxon>
        <taxon>Streptomycetaceae</taxon>
        <taxon>Allostreptomyces</taxon>
    </lineage>
</organism>
<feature type="transmembrane region" description="Helical" evidence="9">
    <location>
        <begin position="77"/>
        <end position="98"/>
    </location>
</feature>
<dbReference type="AlphaFoldDB" id="A0A852ZU73"/>
<dbReference type="InterPro" id="IPR000620">
    <property type="entry name" value="EamA_dom"/>
</dbReference>
<feature type="domain" description="EamA" evidence="10">
    <location>
        <begin position="46"/>
        <end position="182"/>
    </location>
</feature>
<evidence type="ECO:0000256" key="4">
    <source>
        <dbReference type="ARBA" id="ARBA00022475"/>
    </source>
</evidence>
<feature type="transmembrane region" description="Helical" evidence="9">
    <location>
        <begin position="47"/>
        <end position="65"/>
    </location>
</feature>
<feature type="compositionally biased region" description="Basic residues" evidence="8">
    <location>
        <begin position="362"/>
        <end position="372"/>
    </location>
</feature>
<dbReference type="Pfam" id="PF00892">
    <property type="entry name" value="EamA"/>
    <property type="match status" value="1"/>
</dbReference>
<evidence type="ECO:0000256" key="7">
    <source>
        <dbReference type="ARBA" id="ARBA00023136"/>
    </source>
</evidence>
<feature type="transmembrane region" description="Helical" evidence="9">
    <location>
        <begin position="110"/>
        <end position="129"/>
    </location>
</feature>
<evidence type="ECO:0000256" key="6">
    <source>
        <dbReference type="ARBA" id="ARBA00022989"/>
    </source>
</evidence>
<feature type="region of interest" description="Disordered" evidence="8">
    <location>
        <begin position="336"/>
        <end position="372"/>
    </location>
</feature>
<feature type="compositionally biased region" description="Low complexity" evidence="8">
    <location>
        <begin position="19"/>
        <end position="32"/>
    </location>
</feature>
<comment type="caution">
    <text evidence="11">The sequence shown here is derived from an EMBL/GenBank/DDBJ whole genome shotgun (WGS) entry which is preliminary data.</text>
</comment>
<feature type="transmembrane region" description="Helical" evidence="9">
    <location>
        <begin position="255"/>
        <end position="274"/>
    </location>
</feature>
<comment type="subcellular location">
    <subcellularLocation>
        <location evidence="1">Cell membrane</location>
        <topology evidence="1">Multi-pass membrane protein</topology>
    </subcellularLocation>
</comment>
<keyword evidence="12" id="KW-1185">Reference proteome</keyword>
<keyword evidence="7 9" id="KW-0472">Membrane</keyword>
<feature type="transmembrane region" description="Helical" evidence="9">
    <location>
        <begin position="309"/>
        <end position="330"/>
    </location>
</feature>
<evidence type="ECO:0000256" key="9">
    <source>
        <dbReference type="SAM" id="Phobius"/>
    </source>
</evidence>
<dbReference type="Proteomes" id="UP000567795">
    <property type="component" value="Unassembled WGS sequence"/>
</dbReference>
<evidence type="ECO:0000313" key="11">
    <source>
        <dbReference type="EMBL" id="NYI05859.1"/>
    </source>
</evidence>
<comment type="similarity">
    <text evidence="2">Belongs to the EamA transporter family.</text>
</comment>
<dbReference type="GO" id="GO:0005886">
    <property type="term" value="C:plasma membrane"/>
    <property type="evidence" value="ECO:0007669"/>
    <property type="project" value="UniProtKB-SubCell"/>
</dbReference>
<proteinExistence type="inferred from homology"/>
<evidence type="ECO:0000256" key="8">
    <source>
        <dbReference type="SAM" id="MobiDB-lite"/>
    </source>
</evidence>
<dbReference type="PANTHER" id="PTHR22911">
    <property type="entry name" value="ACYL-MALONYL CONDENSING ENZYME-RELATED"/>
    <property type="match status" value="1"/>
</dbReference>
<reference evidence="11 12" key="1">
    <citation type="submission" date="2020-07" db="EMBL/GenBank/DDBJ databases">
        <title>Sequencing the genomes of 1000 actinobacteria strains.</title>
        <authorList>
            <person name="Klenk H.-P."/>
        </authorList>
    </citation>
    <scope>NUCLEOTIDE SEQUENCE [LARGE SCALE GENOMIC DNA]</scope>
    <source>
        <strain evidence="11 12">DSM 42178</strain>
    </source>
</reference>
<gene>
    <name evidence="11" type="ORF">FHU37_002802</name>
</gene>
<evidence type="ECO:0000256" key="1">
    <source>
        <dbReference type="ARBA" id="ARBA00004651"/>
    </source>
</evidence>
<name>A0A852ZU73_9ACTN</name>
<feature type="transmembrane region" description="Helical" evidence="9">
    <location>
        <begin position="165"/>
        <end position="184"/>
    </location>
</feature>
<protein>
    <submittedName>
        <fullName evidence="11">Chloramphenicol-sensitive protein RarD</fullName>
    </submittedName>
</protein>
<keyword evidence="6 9" id="KW-1133">Transmembrane helix</keyword>
<dbReference type="EMBL" id="JACBZD010000001">
    <property type="protein sequence ID" value="NYI05859.1"/>
    <property type="molecule type" value="Genomic_DNA"/>
</dbReference>
<evidence type="ECO:0000313" key="12">
    <source>
        <dbReference type="Proteomes" id="UP000567795"/>
    </source>
</evidence>
<evidence type="ECO:0000256" key="5">
    <source>
        <dbReference type="ARBA" id="ARBA00022692"/>
    </source>
</evidence>
<sequence length="372" mass="39340">MAGSNPAPEDPYEPATHRPPAAGSTAATSPPGDGAGPASERALARSGFWFGVAAYGMWGAVPLYWTAVDAASSAEILANRMVWSLVFLAIVLALRGDWGWMRPVLRSPRRLGMLVLAAAAITVNWGMYIWGVTSGQVVETALGYFINPLVTIAFGVLVMRERLRVAQWAAVGIGLAAVLVLAFAYGRPPWLALTLAFSFATYGLIKKFVGLSGIQGVAAESAIQFLPALGYLVWLAAQGTATLTSPGTHGWDQTLLLVAAGVVTAVPLMCFGTAATRVPLTTMGMLQYLAPILQFLLGLVVFQEEMPTARWVGFVLVWVALVVLTADAVLAARRRRARERTARPGGGKAAGRTPGAGARGRQPSRGRAATRR</sequence>
<feature type="compositionally biased region" description="Low complexity" evidence="8">
    <location>
        <begin position="350"/>
        <end position="361"/>
    </location>
</feature>
<dbReference type="NCBIfam" id="TIGR00688">
    <property type="entry name" value="rarD"/>
    <property type="match status" value="1"/>
</dbReference>
<evidence type="ECO:0000259" key="10">
    <source>
        <dbReference type="Pfam" id="PF00892"/>
    </source>
</evidence>
<feature type="transmembrane region" description="Helical" evidence="9">
    <location>
        <begin position="141"/>
        <end position="158"/>
    </location>
</feature>
<accession>A0A852ZU73</accession>
<keyword evidence="3" id="KW-0813">Transport</keyword>
<feature type="region of interest" description="Disordered" evidence="8">
    <location>
        <begin position="1"/>
        <end position="39"/>
    </location>
</feature>
<dbReference type="PANTHER" id="PTHR22911:SF137">
    <property type="entry name" value="SOLUTE CARRIER FAMILY 35 MEMBER G2-RELATED"/>
    <property type="match status" value="1"/>
</dbReference>
<feature type="transmembrane region" description="Helical" evidence="9">
    <location>
        <begin position="190"/>
        <end position="205"/>
    </location>
</feature>
<keyword evidence="4" id="KW-1003">Cell membrane</keyword>
<feature type="transmembrane region" description="Helical" evidence="9">
    <location>
        <begin position="217"/>
        <end position="235"/>
    </location>
</feature>
<evidence type="ECO:0000256" key="3">
    <source>
        <dbReference type="ARBA" id="ARBA00022448"/>
    </source>
</evidence>